<dbReference type="Proteomes" id="UP000310636">
    <property type="component" value="Unassembled WGS sequence"/>
</dbReference>
<evidence type="ECO:0000259" key="4">
    <source>
        <dbReference type="PROSITE" id="PS01124"/>
    </source>
</evidence>
<keyword evidence="6" id="KW-1185">Reference proteome</keyword>
<evidence type="ECO:0000256" key="2">
    <source>
        <dbReference type="ARBA" id="ARBA00023125"/>
    </source>
</evidence>
<dbReference type="InterPro" id="IPR037923">
    <property type="entry name" value="HTH-like"/>
</dbReference>
<dbReference type="InterPro" id="IPR014710">
    <property type="entry name" value="RmlC-like_jellyroll"/>
</dbReference>
<dbReference type="Gene3D" id="1.10.10.60">
    <property type="entry name" value="Homeodomain-like"/>
    <property type="match status" value="2"/>
</dbReference>
<evidence type="ECO:0000313" key="6">
    <source>
        <dbReference type="Proteomes" id="UP000310636"/>
    </source>
</evidence>
<dbReference type="PROSITE" id="PS01124">
    <property type="entry name" value="HTH_ARAC_FAMILY_2"/>
    <property type="match status" value="1"/>
</dbReference>
<dbReference type="PANTHER" id="PTHR43280:SF28">
    <property type="entry name" value="HTH-TYPE TRANSCRIPTIONAL ACTIVATOR RHAS"/>
    <property type="match status" value="1"/>
</dbReference>
<dbReference type="PANTHER" id="PTHR43280">
    <property type="entry name" value="ARAC-FAMILY TRANSCRIPTIONAL REGULATOR"/>
    <property type="match status" value="1"/>
</dbReference>
<dbReference type="InterPro" id="IPR018062">
    <property type="entry name" value="HTH_AraC-typ_CS"/>
</dbReference>
<proteinExistence type="predicted"/>
<sequence>MLNFCKIVRQEVRDLDKSPMLREEMDMPDPLFPMKIHRNRFGKSGQTTFPNHWHAHLEFIHVMEGEARFTCNAEQYDAKPGDIFVFNSTDLHYGITLSENVFYYAIIIDPVLLHSRTVDAVETKYIAPIASSRLRFANKVSDDPLVRESLTSLIEEFFGEAFGYELAVKSWIYRLLTALLRHHVAVQFSHEEYSSRLRKLERIDPVLRHIEEHYSRKLSVEELAAVAKMSRYHFGRTFKELTDRSVTDYINFVRVNRSEFDLRHSDKTITEIALTHGFHDVYYFSRLFKSYKGVPPTALRKTN</sequence>
<dbReference type="Pfam" id="PF02311">
    <property type="entry name" value="AraC_binding"/>
    <property type="match status" value="1"/>
</dbReference>
<evidence type="ECO:0000256" key="3">
    <source>
        <dbReference type="ARBA" id="ARBA00023163"/>
    </source>
</evidence>
<reference evidence="5 6" key="1">
    <citation type="submission" date="2019-04" db="EMBL/GenBank/DDBJ databases">
        <title>Cohnella sp. nov. isolated from preserved vegetables.</title>
        <authorList>
            <person name="Lin S.-Y."/>
            <person name="Hung M.-H."/>
            <person name="Young C.-C."/>
        </authorList>
    </citation>
    <scope>NUCLEOTIDE SEQUENCE [LARGE SCALE GENOMIC DNA]</scope>
    <source>
        <strain evidence="5 6">CC-MHH1044</strain>
    </source>
</reference>
<evidence type="ECO:0000256" key="1">
    <source>
        <dbReference type="ARBA" id="ARBA00023015"/>
    </source>
</evidence>
<dbReference type="SMART" id="SM00342">
    <property type="entry name" value="HTH_ARAC"/>
    <property type="match status" value="1"/>
</dbReference>
<dbReference type="Pfam" id="PF12833">
    <property type="entry name" value="HTH_18"/>
    <property type="match status" value="1"/>
</dbReference>
<accession>A0A4V3WDX9</accession>
<dbReference type="SUPFAM" id="SSF46689">
    <property type="entry name" value="Homeodomain-like"/>
    <property type="match status" value="2"/>
</dbReference>
<dbReference type="InterPro" id="IPR018060">
    <property type="entry name" value="HTH_AraC"/>
</dbReference>
<dbReference type="OrthoDB" id="9791615at2"/>
<name>A0A4V3WDX9_9BACL</name>
<dbReference type="PROSITE" id="PS00041">
    <property type="entry name" value="HTH_ARAC_FAMILY_1"/>
    <property type="match status" value="1"/>
</dbReference>
<dbReference type="InterPro" id="IPR003313">
    <property type="entry name" value="AraC-bd"/>
</dbReference>
<keyword evidence="3" id="KW-0804">Transcription</keyword>
<dbReference type="Gene3D" id="2.60.120.10">
    <property type="entry name" value="Jelly Rolls"/>
    <property type="match status" value="1"/>
</dbReference>
<organism evidence="5 6">
    <name type="scientific">Cohnella fermenti</name>
    <dbReference type="NCBI Taxonomy" id="2565925"/>
    <lineage>
        <taxon>Bacteria</taxon>
        <taxon>Bacillati</taxon>
        <taxon>Bacillota</taxon>
        <taxon>Bacilli</taxon>
        <taxon>Bacillales</taxon>
        <taxon>Paenibacillaceae</taxon>
        <taxon>Cohnella</taxon>
    </lineage>
</organism>
<protein>
    <submittedName>
        <fullName evidence="5">Helix-turn-helix domain-containing protein</fullName>
    </submittedName>
</protein>
<dbReference type="AlphaFoldDB" id="A0A4V3WDX9"/>
<dbReference type="GO" id="GO:0043565">
    <property type="term" value="F:sequence-specific DNA binding"/>
    <property type="evidence" value="ECO:0007669"/>
    <property type="project" value="InterPro"/>
</dbReference>
<keyword evidence="1" id="KW-0805">Transcription regulation</keyword>
<dbReference type="InterPro" id="IPR009057">
    <property type="entry name" value="Homeodomain-like_sf"/>
</dbReference>
<gene>
    <name evidence="5" type="ORF">E6C55_26820</name>
</gene>
<evidence type="ECO:0000313" key="5">
    <source>
        <dbReference type="EMBL" id="THF73994.1"/>
    </source>
</evidence>
<feature type="domain" description="HTH araC/xylS-type" evidence="4">
    <location>
        <begin position="204"/>
        <end position="302"/>
    </location>
</feature>
<dbReference type="GO" id="GO:0003700">
    <property type="term" value="F:DNA-binding transcription factor activity"/>
    <property type="evidence" value="ECO:0007669"/>
    <property type="project" value="InterPro"/>
</dbReference>
<keyword evidence="2" id="KW-0238">DNA-binding</keyword>
<comment type="caution">
    <text evidence="5">The sequence shown here is derived from an EMBL/GenBank/DDBJ whole genome shotgun (WGS) entry which is preliminary data.</text>
</comment>
<dbReference type="SUPFAM" id="SSF51215">
    <property type="entry name" value="Regulatory protein AraC"/>
    <property type="match status" value="1"/>
</dbReference>
<dbReference type="EMBL" id="SSOB01000046">
    <property type="protein sequence ID" value="THF73994.1"/>
    <property type="molecule type" value="Genomic_DNA"/>
</dbReference>